<dbReference type="OrthoDB" id="7726368at2"/>
<reference evidence="2" key="1">
    <citation type="submission" date="2016-10" db="EMBL/GenBank/DDBJ databases">
        <authorList>
            <person name="Varghese N."/>
            <person name="Submissions S."/>
        </authorList>
    </citation>
    <scope>NUCLEOTIDE SEQUENCE [LARGE SCALE GENOMIC DNA]</scope>
    <source>
        <strain evidence="2">DSM 23422</strain>
    </source>
</reference>
<gene>
    <name evidence="1" type="ORF">SAMN04488040_0141</name>
</gene>
<organism evidence="1 2">
    <name type="scientific">Sulfitobacter marinus</name>
    <dbReference type="NCBI Taxonomy" id="394264"/>
    <lineage>
        <taxon>Bacteria</taxon>
        <taxon>Pseudomonadati</taxon>
        <taxon>Pseudomonadota</taxon>
        <taxon>Alphaproteobacteria</taxon>
        <taxon>Rhodobacterales</taxon>
        <taxon>Roseobacteraceae</taxon>
        <taxon>Sulfitobacter</taxon>
    </lineage>
</organism>
<proteinExistence type="predicted"/>
<evidence type="ECO:0000313" key="2">
    <source>
        <dbReference type="Proteomes" id="UP000199239"/>
    </source>
</evidence>
<name>A0A1I6PFR0_9RHOB</name>
<dbReference type="STRING" id="394264.SAMN04488040_0141"/>
<dbReference type="EMBL" id="FPAJ01000001">
    <property type="protein sequence ID" value="SFS38938.1"/>
    <property type="molecule type" value="Genomic_DNA"/>
</dbReference>
<dbReference type="RefSeq" id="WP_093914449.1">
    <property type="nucleotide sequence ID" value="NZ_FPAJ01000001.1"/>
</dbReference>
<evidence type="ECO:0000313" key="1">
    <source>
        <dbReference type="EMBL" id="SFS38938.1"/>
    </source>
</evidence>
<dbReference type="Proteomes" id="UP000199239">
    <property type="component" value="Unassembled WGS sequence"/>
</dbReference>
<dbReference type="AlphaFoldDB" id="A0A1I6PFR0"/>
<keyword evidence="2" id="KW-1185">Reference proteome</keyword>
<protein>
    <submittedName>
        <fullName evidence="1">Uncharacterized protein</fullName>
    </submittedName>
</protein>
<accession>A0A1I6PFR0</accession>
<sequence>MPDEKQKLEISQSELALIESALHTQAKILSVQASAGGAKALARLNDVKRALSTITQQKPTPKAEKKTRAPGVFFSMSRMFG</sequence>